<evidence type="ECO:0000259" key="6">
    <source>
        <dbReference type="PROSITE" id="PS50011"/>
    </source>
</evidence>
<evidence type="ECO:0000256" key="5">
    <source>
        <dbReference type="ARBA" id="ARBA00037982"/>
    </source>
</evidence>
<dbReference type="PANTHER" id="PTHR11042">
    <property type="entry name" value="EUKARYOTIC TRANSLATION INITIATION FACTOR 2-ALPHA KINASE EIF2-ALPHA KINASE -RELATED"/>
    <property type="match status" value="1"/>
</dbReference>
<dbReference type="InParanoid" id="A0A067N0J7"/>
<dbReference type="GO" id="GO:0004672">
    <property type="term" value="F:protein kinase activity"/>
    <property type="evidence" value="ECO:0007669"/>
    <property type="project" value="InterPro"/>
</dbReference>
<sequence length="261" mass="28810">MLYIQTELCELGNLAEFLLTFGTTYNRLDESRLWKIMAELSNGLLHIHHSNVIHMDIKPANIFITVEGRLRIGDFGMASRWPRPAALGGDGDGFDREGDREYMAPEILNGVYGREADIFSFGMTMLECAGNIVVPDMGEPWHRLRSQDFSDIDLSGLSSTLLNLIFALLSSEPSRRPAIEEVWGHDVVRRTRAAMRRNMVAARRGRLSLGGPALAAQGDTSISGANQDDLVAIYRASAFGSEPPTFLAEVLGEPELMDVSP</sequence>
<dbReference type="InterPro" id="IPR008271">
    <property type="entry name" value="Ser/Thr_kinase_AS"/>
</dbReference>
<dbReference type="STRING" id="930990.A0A067N0J7"/>
<dbReference type="GO" id="GO:0005634">
    <property type="term" value="C:nucleus"/>
    <property type="evidence" value="ECO:0007669"/>
    <property type="project" value="TreeGrafter"/>
</dbReference>
<dbReference type="PROSITE" id="PS50011">
    <property type="entry name" value="PROTEIN_KINASE_DOM"/>
    <property type="match status" value="1"/>
</dbReference>
<dbReference type="SUPFAM" id="SSF56112">
    <property type="entry name" value="Protein kinase-like (PK-like)"/>
    <property type="match status" value="1"/>
</dbReference>
<dbReference type="PROSITE" id="PS00108">
    <property type="entry name" value="PROTEIN_KINASE_ST"/>
    <property type="match status" value="1"/>
</dbReference>
<feature type="domain" description="Protein kinase" evidence="6">
    <location>
        <begin position="1"/>
        <end position="188"/>
    </location>
</feature>
<dbReference type="InterPro" id="IPR000719">
    <property type="entry name" value="Prot_kinase_dom"/>
</dbReference>
<protein>
    <recommendedName>
        <fullName evidence="6">Protein kinase domain-containing protein</fullName>
    </recommendedName>
</protein>
<dbReference type="GO" id="GO:0005524">
    <property type="term" value="F:ATP binding"/>
    <property type="evidence" value="ECO:0007669"/>
    <property type="project" value="UniProtKB-KW"/>
</dbReference>
<accession>A0A067N0J7</accession>
<comment type="similarity">
    <text evidence="5">Belongs to the protein kinase superfamily. Ser/Thr protein kinase family. GCN2 subfamily.</text>
</comment>
<keyword evidence="8" id="KW-1185">Reference proteome</keyword>
<dbReference type="PANTHER" id="PTHR11042:SF189">
    <property type="entry name" value="PROTEIN KINASE DOMAIN-CONTAINING PROTEIN"/>
    <property type="match status" value="1"/>
</dbReference>
<evidence type="ECO:0000313" key="7">
    <source>
        <dbReference type="EMBL" id="KDQ21344.1"/>
    </source>
</evidence>
<evidence type="ECO:0000256" key="1">
    <source>
        <dbReference type="ARBA" id="ARBA00022679"/>
    </source>
</evidence>
<keyword evidence="2" id="KW-0547">Nucleotide-binding</keyword>
<keyword evidence="4" id="KW-0067">ATP-binding</keyword>
<dbReference type="Gene3D" id="1.10.510.10">
    <property type="entry name" value="Transferase(Phosphotransferase) domain 1"/>
    <property type="match status" value="1"/>
</dbReference>
<dbReference type="AlphaFoldDB" id="A0A067N0J7"/>
<dbReference type="InterPro" id="IPR011009">
    <property type="entry name" value="Kinase-like_dom_sf"/>
</dbReference>
<dbReference type="HOGENOM" id="CLU_000288_25_2_1"/>
<dbReference type="SMART" id="SM00220">
    <property type="entry name" value="S_TKc"/>
    <property type="match status" value="1"/>
</dbReference>
<gene>
    <name evidence="7" type="ORF">BOTBODRAFT_199659</name>
</gene>
<keyword evidence="3" id="KW-0418">Kinase</keyword>
<dbReference type="Pfam" id="PF00069">
    <property type="entry name" value="Pkinase"/>
    <property type="match status" value="1"/>
</dbReference>
<proteinExistence type="inferred from homology"/>
<evidence type="ECO:0000256" key="3">
    <source>
        <dbReference type="ARBA" id="ARBA00022777"/>
    </source>
</evidence>
<evidence type="ECO:0000256" key="2">
    <source>
        <dbReference type="ARBA" id="ARBA00022741"/>
    </source>
</evidence>
<dbReference type="EMBL" id="KL198016">
    <property type="protein sequence ID" value="KDQ21344.1"/>
    <property type="molecule type" value="Genomic_DNA"/>
</dbReference>
<dbReference type="InterPro" id="IPR050339">
    <property type="entry name" value="CC_SR_Kinase"/>
</dbReference>
<keyword evidence="1" id="KW-0808">Transferase</keyword>
<dbReference type="OrthoDB" id="5337378at2759"/>
<evidence type="ECO:0000313" key="8">
    <source>
        <dbReference type="Proteomes" id="UP000027195"/>
    </source>
</evidence>
<dbReference type="Proteomes" id="UP000027195">
    <property type="component" value="Unassembled WGS sequence"/>
</dbReference>
<reference evidence="8" key="1">
    <citation type="journal article" date="2014" name="Proc. Natl. Acad. Sci. U.S.A.">
        <title>Extensive sampling of basidiomycete genomes demonstrates inadequacy of the white-rot/brown-rot paradigm for wood decay fungi.</title>
        <authorList>
            <person name="Riley R."/>
            <person name="Salamov A.A."/>
            <person name="Brown D.W."/>
            <person name="Nagy L.G."/>
            <person name="Floudas D."/>
            <person name="Held B.W."/>
            <person name="Levasseur A."/>
            <person name="Lombard V."/>
            <person name="Morin E."/>
            <person name="Otillar R."/>
            <person name="Lindquist E.A."/>
            <person name="Sun H."/>
            <person name="LaButti K.M."/>
            <person name="Schmutz J."/>
            <person name="Jabbour D."/>
            <person name="Luo H."/>
            <person name="Baker S.E."/>
            <person name="Pisabarro A.G."/>
            <person name="Walton J.D."/>
            <person name="Blanchette R.A."/>
            <person name="Henrissat B."/>
            <person name="Martin F."/>
            <person name="Cullen D."/>
            <person name="Hibbett D.S."/>
            <person name="Grigoriev I.V."/>
        </authorList>
    </citation>
    <scope>NUCLEOTIDE SEQUENCE [LARGE SCALE GENOMIC DNA]</scope>
    <source>
        <strain evidence="8">FD-172 SS1</strain>
    </source>
</reference>
<organism evidence="7 8">
    <name type="scientific">Botryobasidium botryosum (strain FD-172 SS1)</name>
    <dbReference type="NCBI Taxonomy" id="930990"/>
    <lineage>
        <taxon>Eukaryota</taxon>
        <taxon>Fungi</taxon>
        <taxon>Dikarya</taxon>
        <taxon>Basidiomycota</taxon>
        <taxon>Agaricomycotina</taxon>
        <taxon>Agaricomycetes</taxon>
        <taxon>Cantharellales</taxon>
        <taxon>Botryobasidiaceae</taxon>
        <taxon>Botryobasidium</taxon>
    </lineage>
</organism>
<evidence type="ECO:0000256" key="4">
    <source>
        <dbReference type="ARBA" id="ARBA00022840"/>
    </source>
</evidence>
<dbReference type="GO" id="GO:0005737">
    <property type="term" value="C:cytoplasm"/>
    <property type="evidence" value="ECO:0007669"/>
    <property type="project" value="TreeGrafter"/>
</dbReference>
<name>A0A067N0J7_BOTB1</name>